<name>A0ABR7FYQ1_9FIRM</name>
<dbReference type="EMBL" id="JACOPD010000001">
    <property type="protein sequence ID" value="MBC5679621.1"/>
    <property type="molecule type" value="Genomic_DNA"/>
</dbReference>
<dbReference type="RefSeq" id="WP_186835906.1">
    <property type="nucleotide sequence ID" value="NZ_JACOPD010000001.1"/>
</dbReference>
<dbReference type="InterPro" id="IPR013096">
    <property type="entry name" value="Cupin_2"/>
</dbReference>
<dbReference type="InterPro" id="IPR009057">
    <property type="entry name" value="Homeodomain-like_sf"/>
</dbReference>
<dbReference type="InterPro" id="IPR037923">
    <property type="entry name" value="HTH-like"/>
</dbReference>
<dbReference type="SMART" id="SM00342">
    <property type="entry name" value="HTH_ARAC"/>
    <property type="match status" value="1"/>
</dbReference>
<dbReference type="InterPro" id="IPR014710">
    <property type="entry name" value="RmlC-like_jellyroll"/>
</dbReference>
<proteinExistence type="predicted"/>
<keyword evidence="1" id="KW-0805">Transcription regulation</keyword>
<reference evidence="5 6" key="1">
    <citation type="submission" date="2020-08" db="EMBL/GenBank/DDBJ databases">
        <title>Genome public.</title>
        <authorList>
            <person name="Liu C."/>
            <person name="Sun Q."/>
        </authorList>
    </citation>
    <scope>NUCLEOTIDE SEQUENCE [LARGE SCALE GENOMIC DNA]</scope>
    <source>
        <strain evidence="5 6">NSJ-43</strain>
    </source>
</reference>
<organism evidence="5 6">
    <name type="scientific">Lachnospira hominis</name>
    <name type="common">ex Liu et al. 2021</name>
    <dbReference type="NCBI Taxonomy" id="2763051"/>
    <lineage>
        <taxon>Bacteria</taxon>
        <taxon>Bacillati</taxon>
        <taxon>Bacillota</taxon>
        <taxon>Clostridia</taxon>
        <taxon>Lachnospirales</taxon>
        <taxon>Lachnospiraceae</taxon>
        <taxon>Lachnospira</taxon>
    </lineage>
</organism>
<dbReference type="PANTHER" id="PTHR43280:SF2">
    <property type="entry name" value="HTH-TYPE TRANSCRIPTIONAL REGULATOR EXSA"/>
    <property type="match status" value="1"/>
</dbReference>
<dbReference type="SUPFAM" id="SSF51215">
    <property type="entry name" value="Regulatory protein AraC"/>
    <property type="match status" value="1"/>
</dbReference>
<evidence type="ECO:0000256" key="3">
    <source>
        <dbReference type="ARBA" id="ARBA00023163"/>
    </source>
</evidence>
<sequence length="349" mass="41432">MDLQSLTKQLIYDEHNIETPDIYQKFGIVCPEYSSRDIEVKEYPMPDKEHLFTLLWDIPDNSSLYATILPCDTPFTYSCHFKHGMRTQMHSHEYLELFYIIDGEYRQKILGSEFTFHKGELCLIDKNCQHQEILDSSNATILFLGITNFMFDDIVKHHVTTERISSFLSTALLEQKTLQQYLHFRPHSDGEVLMEQTLTSLIEELKRHDEASPFICQGLLIRIFHILSTKYEFSLSKQLRKRMNWILFEEITNYINNNLNNISIMQLSNEFHFQEDYFNRLLKSQTGLTYTEYLQSLRLKKAEDMLINTDHTIDTISHEVGYQNKGYFYKIFTDKYKITPAQFRKKNKS</sequence>
<dbReference type="PROSITE" id="PS00041">
    <property type="entry name" value="HTH_ARAC_FAMILY_1"/>
    <property type="match status" value="1"/>
</dbReference>
<gene>
    <name evidence="5" type="ORF">H8S01_01405</name>
</gene>
<evidence type="ECO:0000313" key="6">
    <source>
        <dbReference type="Proteomes" id="UP000628463"/>
    </source>
</evidence>
<dbReference type="Proteomes" id="UP000628463">
    <property type="component" value="Unassembled WGS sequence"/>
</dbReference>
<evidence type="ECO:0000259" key="4">
    <source>
        <dbReference type="PROSITE" id="PS01124"/>
    </source>
</evidence>
<keyword evidence="6" id="KW-1185">Reference proteome</keyword>
<evidence type="ECO:0000256" key="1">
    <source>
        <dbReference type="ARBA" id="ARBA00023015"/>
    </source>
</evidence>
<dbReference type="PROSITE" id="PS01124">
    <property type="entry name" value="HTH_ARAC_FAMILY_2"/>
    <property type="match status" value="1"/>
</dbReference>
<protein>
    <submittedName>
        <fullName evidence="5">AraC family transcriptional regulator</fullName>
    </submittedName>
</protein>
<feature type="domain" description="HTH araC/xylS-type" evidence="4">
    <location>
        <begin position="249"/>
        <end position="346"/>
    </location>
</feature>
<dbReference type="Gene3D" id="1.10.10.60">
    <property type="entry name" value="Homeodomain-like"/>
    <property type="match status" value="2"/>
</dbReference>
<keyword evidence="2" id="KW-0238">DNA-binding</keyword>
<dbReference type="SUPFAM" id="SSF46689">
    <property type="entry name" value="Homeodomain-like"/>
    <property type="match status" value="1"/>
</dbReference>
<dbReference type="PANTHER" id="PTHR43280">
    <property type="entry name" value="ARAC-FAMILY TRANSCRIPTIONAL REGULATOR"/>
    <property type="match status" value="1"/>
</dbReference>
<accession>A0ABR7FYQ1</accession>
<dbReference type="Pfam" id="PF12833">
    <property type="entry name" value="HTH_18"/>
    <property type="match status" value="1"/>
</dbReference>
<keyword evidence="3" id="KW-0804">Transcription</keyword>
<comment type="caution">
    <text evidence="5">The sequence shown here is derived from an EMBL/GenBank/DDBJ whole genome shotgun (WGS) entry which is preliminary data.</text>
</comment>
<dbReference type="Gene3D" id="2.60.120.10">
    <property type="entry name" value="Jelly Rolls"/>
    <property type="match status" value="1"/>
</dbReference>
<dbReference type="Pfam" id="PF07883">
    <property type="entry name" value="Cupin_2"/>
    <property type="match status" value="1"/>
</dbReference>
<dbReference type="InterPro" id="IPR018062">
    <property type="entry name" value="HTH_AraC-typ_CS"/>
</dbReference>
<evidence type="ECO:0000313" key="5">
    <source>
        <dbReference type="EMBL" id="MBC5679621.1"/>
    </source>
</evidence>
<dbReference type="InterPro" id="IPR018060">
    <property type="entry name" value="HTH_AraC"/>
</dbReference>
<evidence type="ECO:0000256" key="2">
    <source>
        <dbReference type="ARBA" id="ARBA00023125"/>
    </source>
</evidence>